<reference evidence="10 11" key="1">
    <citation type="submission" date="2023-03" db="EMBL/GenBank/DDBJ databases">
        <title>WGS of Gossypium arboreum.</title>
        <authorList>
            <person name="Yu D."/>
        </authorList>
    </citation>
    <scope>NUCLEOTIDE SEQUENCE [LARGE SCALE GENOMIC DNA]</scope>
    <source>
        <tissue evidence="10">Leaf</tissue>
    </source>
</reference>
<evidence type="ECO:0000259" key="9">
    <source>
        <dbReference type="Pfam" id="PF00133"/>
    </source>
</evidence>
<sequence>MQIYNHWLTNIKDWCISRQLWWGHRIPVWYIVGKDCEEEYIVARSAEEALRKACDKYGKDVEVYQDPDVLDTWFSRSKWCPLVPIKTAKSGGGSLPKHIEKFYEAIGPEVQNGYGLTETTPCIAGRLPHYNRRPLPLGTVGSLRPTFVPARRVGLAVKLPSAFALEGQSPSGPRKPLHASVTFWRPTPHRNCLPETVPWPVRVVRIFTDMSISPSLSPRQCPDRYAFRAGRNLPDKEFRYLRTVIVTAAVHRGFGRRLPCHQVTNFLDLPALGRRQPPYMVLRLCGDLCFWYPFVEGRSSFSWEYSMGYFSAVAPGTRTLARGIFSTPSYPEKAGAPCALTHPPWTNLAEEPLGFRGIGFSPMFALLKPTFSLPLRLLPLTRVLPPKAERSPTDAFLHPTASADRLAPFIFGARALDHLSPIVSLADLDPCYFEVISSIQSLPRFGTALAAPHRNSALPLDVSQLLRLNAFRGEPASSGFEWHFTPNHNSSADSSTSVGSDLHLVSPKLHPGHG</sequence>
<feature type="region of interest" description="Disordered" evidence="8">
    <location>
        <begin position="491"/>
        <end position="514"/>
    </location>
</feature>
<dbReference type="PANTHER" id="PTHR11946:SF93">
    <property type="entry name" value="VALINE--TRNA LIGASE, CHLOROPLASTIC_MITOCHONDRIAL 2"/>
    <property type="match status" value="1"/>
</dbReference>
<dbReference type="PANTHER" id="PTHR11946">
    <property type="entry name" value="VALYL-TRNA SYNTHETASES"/>
    <property type="match status" value="1"/>
</dbReference>
<evidence type="ECO:0000256" key="7">
    <source>
        <dbReference type="ARBA" id="ARBA00029936"/>
    </source>
</evidence>
<feature type="domain" description="Aminoacyl-tRNA synthetase class Ia" evidence="9">
    <location>
        <begin position="3"/>
        <end position="79"/>
    </location>
</feature>
<dbReference type="InterPro" id="IPR002300">
    <property type="entry name" value="aa-tRNA-synth_Ia"/>
</dbReference>
<evidence type="ECO:0000256" key="5">
    <source>
        <dbReference type="ARBA" id="ARBA00022917"/>
    </source>
</evidence>
<evidence type="ECO:0000256" key="6">
    <source>
        <dbReference type="ARBA" id="ARBA00023146"/>
    </source>
</evidence>
<evidence type="ECO:0000256" key="2">
    <source>
        <dbReference type="ARBA" id="ARBA00022598"/>
    </source>
</evidence>
<keyword evidence="11" id="KW-1185">Reference proteome</keyword>
<dbReference type="InterPro" id="IPR002303">
    <property type="entry name" value="Valyl-tRNA_ligase"/>
</dbReference>
<dbReference type="Gene3D" id="3.40.50.620">
    <property type="entry name" value="HUPs"/>
    <property type="match status" value="1"/>
</dbReference>
<dbReference type="SUPFAM" id="SSF52374">
    <property type="entry name" value="Nucleotidylyl transferase"/>
    <property type="match status" value="1"/>
</dbReference>
<evidence type="ECO:0000313" key="10">
    <source>
        <dbReference type="EMBL" id="KAK5834578.1"/>
    </source>
</evidence>
<organism evidence="10 11">
    <name type="scientific">Gossypium arboreum</name>
    <name type="common">Tree cotton</name>
    <name type="synonym">Gossypium nanking</name>
    <dbReference type="NCBI Taxonomy" id="29729"/>
    <lineage>
        <taxon>Eukaryota</taxon>
        <taxon>Viridiplantae</taxon>
        <taxon>Streptophyta</taxon>
        <taxon>Embryophyta</taxon>
        <taxon>Tracheophyta</taxon>
        <taxon>Spermatophyta</taxon>
        <taxon>Magnoliopsida</taxon>
        <taxon>eudicotyledons</taxon>
        <taxon>Gunneridae</taxon>
        <taxon>Pentapetalae</taxon>
        <taxon>rosids</taxon>
        <taxon>malvids</taxon>
        <taxon>Malvales</taxon>
        <taxon>Malvaceae</taxon>
        <taxon>Malvoideae</taxon>
        <taxon>Gossypium</taxon>
    </lineage>
</organism>
<dbReference type="EMBL" id="JARKNE010000005">
    <property type="protein sequence ID" value="KAK5834578.1"/>
    <property type="molecule type" value="Genomic_DNA"/>
</dbReference>
<dbReference type="Pfam" id="PF00133">
    <property type="entry name" value="tRNA-synt_1"/>
    <property type="match status" value="1"/>
</dbReference>
<dbReference type="SUPFAM" id="SSF56801">
    <property type="entry name" value="Acetyl-CoA synthetase-like"/>
    <property type="match status" value="1"/>
</dbReference>
<dbReference type="InterPro" id="IPR014729">
    <property type="entry name" value="Rossmann-like_a/b/a_fold"/>
</dbReference>
<name>A0ABR0Q6S5_GOSAR</name>
<keyword evidence="4" id="KW-0067">ATP-binding</keyword>
<evidence type="ECO:0000256" key="3">
    <source>
        <dbReference type="ARBA" id="ARBA00022741"/>
    </source>
</evidence>
<keyword evidence="2" id="KW-0436">Ligase</keyword>
<gene>
    <name evidence="10" type="ORF">PVK06_018460</name>
</gene>
<keyword evidence="6" id="KW-0030">Aminoacyl-tRNA synthetase</keyword>
<keyword evidence="5" id="KW-0648">Protein biosynthesis</keyword>
<evidence type="ECO:0000256" key="4">
    <source>
        <dbReference type="ARBA" id="ARBA00022840"/>
    </source>
</evidence>
<comment type="caution">
    <text evidence="10">The sequence shown here is derived from an EMBL/GenBank/DDBJ whole genome shotgun (WGS) entry which is preliminary data.</text>
</comment>
<evidence type="ECO:0000256" key="8">
    <source>
        <dbReference type="SAM" id="MobiDB-lite"/>
    </source>
</evidence>
<dbReference type="EC" id="6.1.1.9" evidence="1"/>
<accession>A0ABR0Q6S5</accession>
<proteinExistence type="predicted"/>
<evidence type="ECO:0000313" key="11">
    <source>
        <dbReference type="Proteomes" id="UP001358586"/>
    </source>
</evidence>
<dbReference type="Proteomes" id="UP001358586">
    <property type="component" value="Chromosome 5"/>
</dbReference>
<protein>
    <recommendedName>
        <fullName evidence="1">valine--tRNA ligase</fullName>
        <ecNumber evidence="1">6.1.1.9</ecNumber>
    </recommendedName>
    <alternativeName>
        <fullName evidence="7">Valyl-tRNA synthetase</fullName>
    </alternativeName>
</protein>
<keyword evidence="3" id="KW-0547">Nucleotide-binding</keyword>
<feature type="compositionally biased region" description="Low complexity" evidence="8">
    <location>
        <begin position="491"/>
        <end position="500"/>
    </location>
</feature>
<evidence type="ECO:0000256" key="1">
    <source>
        <dbReference type="ARBA" id="ARBA00013169"/>
    </source>
</evidence>